<organism evidence="1 2">
    <name type="scientific">Caerostris darwini</name>
    <dbReference type="NCBI Taxonomy" id="1538125"/>
    <lineage>
        <taxon>Eukaryota</taxon>
        <taxon>Metazoa</taxon>
        <taxon>Ecdysozoa</taxon>
        <taxon>Arthropoda</taxon>
        <taxon>Chelicerata</taxon>
        <taxon>Arachnida</taxon>
        <taxon>Araneae</taxon>
        <taxon>Araneomorphae</taxon>
        <taxon>Entelegynae</taxon>
        <taxon>Araneoidea</taxon>
        <taxon>Araneidae</taxon>
        <taxon>Caerostris</taxon>
    </lineage>
</organism>
<sequence length="101" mass="11489">MASFMRPLIKLRPTAFACALHTFQTSLLSHFSKPFWSRTLLCFTMGHKRSRFLLRAFLAQQLTELTVTVGTIILREGGDRWSVARDARKSMVLEFKSGPGL</sequence>
<dbReference type="AlphaFoldDB" id="A0AAV4MYJ1"/>
<evidence type="ECO:0000313" key="2">
    <source>
        <dbReference type="Proteomes" id="UP001054837"/>
    </source>
</evidence>
<accession>A0AAV4MYJ1</accession>
<gene>
    <name evidence="1" type="ORF">CDAR_167761</name>
</gene>
<dbReference type="Proteomes" id="UP001054837">
    <property type="component" value="Unassembled WGS sequence"/>
</dbReference>
<protein>
    <submittedName>
        <fullName evidence="1">Uncharacterized protein</fullName>
    </submittedName>
</protein>
<reference evidence="1 2" key="1">
    <citation type="submission" date="2021-06" db="EMBL/GenBank/DDBJ databases">
        <title>Caerostris darwini draft genome.</title>
        <authorList>
            <person name="Kono N."/>
            <person name="Arakawa K."/>
        </authorList>
    </citation>
    <scope>NUCLEOTIDE SEQUENCE [LARGE SCALE GENOMIC DNA]</scope>
</reference>
<evidence type="ECO:0000313" key="1">
    <source>
        <dbReference type="EMBL" id="GIX77602.1"/>
    </source>
</evidence>
<comment type="caution">
    <text evidence="1">The sequence shown here is derived from an EMBL/GenBank/DDBJ whole genome shotgun (WGS) entry which is preliminary data.</text>
</comment>
<keyword evidence="2" id="KW-1185">Reference proteome</keyword>
<name>A0AAV4MYJ1_9ARAC</name>
<dbReference type="EMBL" id="BPLQ01001029">
    <property type="protein sequence ID" value="GIX77602.1"/>
    <property type="molecule type" value="Genomic_DNA"/>
</dbReference>
<proteinExistence type="predicted"/>